<dbReference type="Proteomes" id="UP000552587">
    <property type="component" value="Unassembled WGS sequence"/>
</dbReference>
<accession>A0A7W3U2X2</accession>
<proteinExistence type="predicted"/>
<dbReference type="InterPro" id="IPR029044">
    <property type="entry name" value="Nucleotide-diphossugar_trans"/>
</dbReference>
<dbReference type="PANTHER" id="PTHR43179:SF7">
    <property type="entry name" value="RHAMNOSYLTRANSFERASE WBBL"/>
    <property type="match status" value="1"/>
</dbReference>
<gene>
    <name evidence="2" type="ORF">H4F99_05570</name>
</gene>
<reference evidence="2 3" key="1">
    <citation type="submission" date="2020-07" db="EMBL/GenBank/DDBJ databases">
        <authorList>
            <person name="Xu S."/>
            <person name="Li A."/>
        </authorList>
    </citation>
    <scope>NUCLEOTIDE SEQUENCE [LARGE SCALE GENOMIC DNA]</scope>
    <source>
        <strain evidence="2 3">SG-8</strain>
    </source>
</reference>
<evidence type="ECO:0000313" key="3">
    <source>
        <dbReference type="Proteomes" id="UP000552587"/>
    </source>
</evidence>
<dbReference type="EMBL" id="JACHTE010000003">
    <property type="protein sequence ID" value="MBB1087957.1"/>
    <property type="molecule type" value="Genomic_DNA"/>
</dbReference>
<keyword evidence="2" id="KW-0808">Transferase</keyword>
<name>A0A7W3U2X2_9GAMM</name>
<sequence>MNVLKRAMRRLPLLRGPSAQVNIQDAPMAWSPDGGGTRVETKVDHVARIGRSVLASGWSSSSGVGLGLSVGGSPIDCIVFRVERPDVNRYLGQSSDVRLGWVLLAVDAPMGEVSLQCLGAGGAPVRTAALHIGHGTISRDASVQFEPALATLKQRNLLDDAEIGRLASASLTVVSTNGLGSGALDDARCSSVTGGAVVSGWLVTASGVDAWLEDSNGRRFDLDEAYRGERSDIEAALPVSFRHRAQAAGFLARLDGIAPDERIKLVVSDGDKEERLSELTCVDWALELDAASRWLMSYPTNLNALAERIRRIDLPLLAPMIEAVHDRWQELDVSVAQVGMPPAAPRASLIIPLYGRFDFVEHQLSEFARDAALLAHVEVIYVIDDLNLVQRMASEAHVLHGLYKVPFKWVWGGANRGFSGANNLGAAHASSDLLVFLNSDAFPVEAGWVQLMVDALDSNPGVGAVGARLLFPDGSLQHAGMEFRARDDLGIVVNAHPMMGLDPALDTRDGLVQVAAVTGACLAISRADFDAVGGWDTGYLIGDFEDSDLCMKLTRAGKVIGYLPSVTLVHLERQSFKLLGDGDFRTRVVIFNAVRHQTRWPDLLAANRMAMERADG</sequence>
<dbReference type="Pfam" id="PF00535">
    <property type="entry name" value="Glycos_transf_2"/>
    <property type="match status" value="1"/>
</dbReference>
<keyword evidence="3" id="KW-1185">Reference proteome</keyword>
<dbReference type="Gene3D" id="3.90.550.10">
    <property type="entry name" value="Spore Coat Polysaccharide Biosynthesis Protein SpsA, Chain A"/>
    <property type="match status" value="1"/>
</dbReference>
<dbReference type="InterPro" id="IPR001173">
    <property type="entry name" value="Glyco_trans_2-like"/>
</dbReference>
<evidence type="ECO:0000259" key="1">
    <source>
        <dbReference type="Pfam" id="PF00535"/>
    </source>
</evidence>
<dbReference type="SUPFAM" id="SSF53448">
    <property type="entry name" value="Nucleotide-diphospho-sugar transferases"/>
    <property type="match status" value="1"/>
</dbReference>
<protein>
    <submittedName>
        <fullName evidence="2">Glycosyltransferase family 2 protein</fullName>
    </submittedName>
</protein>
<dbReference type="PANTHER" id="PTHR43179">
    <property type="entry name" value="RHAMNOSYLTRANSFERASE WBBL"/>
    <property type="match status" value="1"/>
</dbReference>
<dbReference type="GO" id="GO:0016740">
    <property type="term" value="F:transferase activity"/>
    <property type="evidence" value="ECO:0007669"/>
    <property type="project" value="UniProtKB-KW"/>
</dbReference>
<dbReference type="RefSeq" id="WP_182668734.1">
    <property type="nucleotide sequence ID" value="NZ_JACHTE010000003.1"/>
</dbReference>
<organism evidence="2 3">
    <name type="scientific">Marilutibacter penaei</name>
    <dbReference type="NCBI Taxonomy" id="2759900"/>
    <lineage>
        <taxon>Bacteria</taxon>
        <taxon>Pseudomonadati</taxon>
        <taxon>Pseudomonadota</taxon>
        <taxon>Gammaproteobacteria</taxon>
        <taxon>Lysobacterales</taxon>
        <taxon>Lysobacteraceae</taxon>
        <taxon>Marilutibacter</taxon>
    </lineage>
</organism>
<comment type="caution">
    <text evidence="2">The sequence shown here is derived from an EMBL/GenBank/DDBJ whole genome shotgun (WGS) entry which is preliminary data.</text>
</comment>
<dbReference type="AlphaFoldDB" id="A0A7W3U2X2"/>
<evidence type="ECO:0000313" key="2">
    <source>
        <dbReference type="EMBL" id="MBB1087957.1"/>
    </source>
</evidence>
<feature type="domain" description="Glycosyltransferase 2-like" evidence="1">
    <location>
        <begin position="348"/>
        <end position="476"/>
    </location>
</feature>